<evidence type="ECO:0000313" key="3">
    <source>
        <dbReference type="EnsemblPlants" id="EMT25170"/>
    </source>
</evidence>
<evidence type="ECO:0000256" key="1">
    <source>
        <dbReference type="ARBA" id="ARBA00022741"/>
    </source>
</evidence>
<keyword evidence="2" id="KW-0067">ATP-binding</keyword>
<dbReference type="AlphaFoldDB" id="M8BJI4"/>
<dbReference type="InterPro" id="IPR011009">
    <property type="entry name" value="Kinase-like_dom_sf"/>
</dbReference>
<dbReference type="EnsemblPlants" id="EMT25170">
    <property type="protein sequence ID" value="EMT25170"/>
    <property type="gene ID" value="F775_43375"/>
</dbReference>
<dbReference type="GO" id="GO:0004674">
    <property type="term" value="F:protein serine/threonine kinase activity"/>
    <property type="evidence" value="ECO:0007669"/>
    <property type="project" value="TreeGrafter"/>
</dbReference>
<dbReference type="Gene3D" id="1.10.510.10">
    <property type="entry name" value="Transferase(Phosphotransferase) domain 1"/>
    <property type="match status" value="1"/>
</dbReference>
<protein>
    <submittedName>
        <fullName evidence="3">Uncharacterized protein</fullName>
    </submittedName>
</protein>
<dbReference type="GO" id="GO:0007166">
    <property type="term" value="P:cell surface receptor signaling pathway"/>
    <property type="evidence" value="ECO:0007669"/>
    <property type="project" value="InterPro"/>
</dbReference>
<proteinExistence type="predicted"/>
<dbReference type="GO" id="GO:0005524">
    <property type="term" value="F:ATP binding"/>
    <property type="evidence" value="ECO:0007669"/>
    <property type="project" value="UniProtKB-KW"/>
</dbReference>
<organism evidence="3">
    <name type="scientific">Aegilops tauschii</name>
    <name type="common">Tausch's goatgrass</name>
    <name type="synonym">Aegilops squarrosa</name>
    <dbReference type="NCBI Taxonomy" id="37682"/>
    <lineage>
        <taxon>Eukaryota</taxon>
        <taxon>Viridiplantae</taxon>
        <taxon>Streptophyta</taxon>
        <taxon>Embryophyta</taxon>
        <taxon>Tracheophyta</taxon>
        <taxon>Spermatophyta</taxon>
        <taxon>Magnoliopsida</taxon>
        <taxon>Liliopsida</taxon>
        <taxon>Poales</taxon>
        <taxon>Poaceae</taxon>
        <taxon>BOP clade</taxon>
        <taxon>Pooideae</taxon>
        <taxon>Triticodae</taxon>
        <taxon>Triticeae</taxon>
        <taxon>Triticinae</taxon>
        <taxon>Aegilops</taxon>
    </lineage>
</organism>
<evidence type="ECO:0000256" key="2">
    <source>
        <dbReference type="ARBA" id="ARBA00022840"/>
    </source>
</evidence>
<reference evidence="3" key="1">
    <citation type="submission" date="2015-06" db="UniProtKB">
        <authorList>
            <consortium name="EnsemblPlants"/>
        </authorList>
    </citation>
    <scope>IDENTIFICATION</scope>
</reference>
<name>M8BJI4_AEGTA</name>
<dbReference type="PANTHER" id="PTHR27005:SF204">
    <property type="entry name" value="CALCIUM BINDING EGF DOMAIN CONTAINING PROTEIN, EXPRESSED"/>
    <property type="match status" value="1"/>
</dbReference>
<dbReference type="GO" id="GO:0005886">
    <property type="term" value="C:plasma membrane"/>
    <property type="evidence" value="ECO:0007669"/>
    <property type="project" value="TreeGrafter"/>
</dbReference>
<sequence>MAQLHRDVKSANILLDDTFSMKVLDFGTTRSISIDHIHVIIIVQGTFRVRASHFSGRRATAR</sequence>
<keyword evidence="1" id="KW-0547">Nucleotide-binding</keyword>
<dbReference type="PROSITE" id="PS50011">
    <property type="entry name" value="PROTEIN_KINASE_DOM"/>
    <property type="match status" value="1"/>
</dbReference>
<dbReference type="SUPFAM" id="SSF56112">
    <property type="entry name" value="Protein kinase-like (PK-like)"/>
    <property type="match status" value="1"/>
</dbReference>
<dbReference type="InterPro" id="IPR000719">
    <property type="entry name" value="Prot_kinase_dom"/>
</dbReference>
<dbReference type="InterPro" id="IPR045274">
    <property type="entry name" value="WAK-like"/>
</dbReference>
<dbReference type="PANTHER" id="PTHR27005">
    <property type="entry name" value="WALL-ASSOCIATED RECEPTOR KINASE-LIKE 21"/>
    <property type="match status" value="1"/>
</dbReference>
<accession>M8BJI4</accession>